<keyword evidence="3" id="KW-1185">Reference proteome</keyword>
<dbReference type="GO" id="GO:0005506">
    <property type="term" value="F:iron ion binding"/>
    <property type="evidence" value="ECO:0007669"/>
    <property type="project" value="InterPro"/>
</dbReference>
<accession>A0AAV2EV83</accession>
<dbReference type="Gene3D" id="1.10.630.10">
    <property type="entry name" value="Cytochrome P450"/>
    <property type="match status" value="1"/>
</dbReference>
<evidence type="ECO:0000256" key="1">
    <source>
        <dbReference type="SAM" id="MobiDB-lite"/>
    </source>
</evidence>
<sequence length="175" mass="19870">MSPPPSSPPELPLKPIPGSYGLPFLGPMRDRLAYFYYQGSDEYFASRIRSHNHSTVIRTNMPPGPFVAADSTSRGAPRRRLVPRPVRQLQGGEDERPRRDLRAFRRLHRRPQDAGLPRHQGPQARASQIIGDVVPRFQARRLHSSLPRFSLPDVPGHRRSVRRHSDGAGQLQRPQ</sequence>
<dbReference type="GO" id="GO:0016705">
    <property type="term" value="F:oxidoreductase activity, acting on paired donors, with incorporation or reduction of molecular oxygen"/>
    <property type="evidence" value="ECO:0007669"/>
    <property type="project" value="InterPro"/>
</dbReference>
<protein>
    <submittedName>
        <fullName evidence="2">Uncharacterized protein</fullName>
    </submittedName>
</protein>
<evidence type="ECO:0000313" key="3">
    <source>
        <dbReference type="Proteomes" id="UP001497516"/>
    </source>
</evidence>
<feature type="region of interest" description="Disordered" evidence="1">
    <location>
        <begin position="147"/>
        <end position="175"/>
    </location>
</feature>
<reference evidence="2 3" key="1">
    <citation type="submission" date="2024-04" db="EMBL/GenBank/DDBJ databases">
        <authorList>
            <person name="Fracassetti M."/>
        </authorList>
    </citation>
    <scope>NUCLEOTIDE SEQUENCE [LARGE SCALE GENOMIC DNA]</scope>
</reference>
<feature type="region of interest" description="Disordered" evidence="1">
    <location>
        <begin position="69"/>
        <end position="100"/>
    </location>
</feature>
<dbReference type="Proteomes" id="UP001497516">
    <property type="component" value="Chromosome 5"/>
</dbReference>
<name>A0AAV2EV83_9ROSI</name>
<dbReference type="EMBL" id="OZ034818">
    <property type="protein sequence ID" value="CAL1389300.1"/>
    <property type="molecule type" value="Genomic_DNA"/>
</dbReference>
<evidence type="ECO:0000313" key="2">
    <source>
        <dbReference type="EMBL" id="CAL1389300.1"/>
    </source>
</evidence>
<dbReference type="GO" id="GO:0020037">
    <property type="term" value="F:heme binding"/>
    <property type="evidence" value="ECO:0007669"/>
    <property type="project" value="InterPro"/>
</dbReference>
<gene>
    <name evidence="2" type="ORF">LTRI10_LOCUS30168</name>
</gene>
<organism evidence="2 3">
    <name type="scientific">Linum trigynum</name>
    <dbReference type="NCBI Taxonomy" id="586398"/>
    <lineage>
        <taxon>Eukaryota</taxon>
        <taxon>Viridiplantae</taxon>
        <taxon>Streptophyta</taxon>
        <taxon>Embryophyta</taxon>
        <taxon>Tracheophyta</taxon>
        <taxon>Spermatophyta</taxon>
        <taxon>Magnoliopsida</taxon>
        <taxon>eudicotyledons</taxon>
        <taxon>Gunneridae</taxon>
        <taxon>Pentapetalae</taxon>
        <taxon>rosids</taxon>
        <taxon>fabids</taxon>
        <taxon>Malpighiales</taxon>
        <taxon>Linaceae</taxon>
        <taxon>Linum</taxon>
    </lineage>
</organism>
<dbReference type="InterPro" id="IPR036396">
    <property type="entry name" value="Cyt_P450_sf"/>
</dbReference>
<proteinExistence type="predicted"/>
<dbReference type="AlphaFoldDB" id="A0AAV2EV83"/>
<dbReference type="GO" id="GO:0004497">
    <property type="term" value="F:monooxygenase activity"/>
    <property type="evidence" value="ECO:0007669"/>
    <property type="project" value="InterPro"/>
</dbReference>